<reference evidence="10" key="1">
    <citation type="submission" date="2015-08" db="EMBL/GenBank/DDBJ databases">
        <authorList>
            <person name="Varghese N."/>
        </authorList>
    </citation>
    <scope>NUCLEOTIDE SEQUENCE [LARGE SCALE GENOMIC DNA]</scope>
    <source>
        <strain evidence="10">DSM 23407</strain>
    </source>
</reference>
<dbReference type="SUPFAM" id="SSF48179">
    <property type="entry name" value="6-phosphogluconate dehydrogenase C-terminal domain-like"/>
    <property type="match status" value="1"/>
</dbReference>
<dbReference type="PANTHER" id="PTHR11645:SF0">
    <property type="entry name" value="PYRROLINE-5-CARBOXYLATE REDUCTASE 3"/>
    <property type="match status" value="1"/>
</dbReference>
<dbReference type="GO" id="GO:0004735">
    <property type="term" value="F:pyrroline-5-carboxylate reductase activity"/>
    <property type="evidence" value="ECO:0007669"/>
    <property type="project" value="UniProtKB-UniRule"/>
</dbReference>
<dbReference type="EC" id="1.5.1.2" evidence="4 5"/>
<dbReference type="InterPro" id="IPR008927">
    <property type="entry name" value="6-PGluconate_DH-like_C_sf"/>
</dbReference>
<accession>A0A0K6HN40</accession>
<feature type="domain" description="Pyrroline-5-carboxylate reductase catalytic N-terminal" evidence="7">
    <location>
        <begin position="9"/>
        <end position="102"/>
    </location>
</feature>
<gene>
    <name evidence="4" type="primary">proC</name>
    <name evidence="9" type="ORF">Ga0061067_101338</name>
</gene>
<keyword evidence="4" id="KW-0028">Amino-acid biosynthesis</keyword>
<name>A0A0K6HN40_9HYPH</name>
<sequence length="273" mass="27597">MSFSAERPFAVVGAGKMGGAMIAGWMARGVDAASLLVVDPAPSAALVAQLDSHGIAHAPKVPDGVKAGMVLLAVKPQIMGDVLPGLKPAVADDTLVLSVAAGTPVRTFEAAFGDIAVIRAMPNTPAMVGRGITALYPNARVTAEQRETAGQLLSAIGAVEWLTSEAQIDLVTAVSGSGPAYVFLLAECLAEAGRRAGLPADLAARLAEATVSGAGELMHQSDDSPAILRQNVTSPNGTTAAALAVLMAENGMQPLMDAAVEAAARRARELAGS</sequence>
<evidence type="ECO:0000259" key="8">
    <source>
        <dbReference type="Pfam" id="PF14748"/>
    </source>
</evidence>
<dbReference type="OrthoDB" id="9805754at2"/>
<comment type="subcellular location">
    <subcellularLocation>
        <location evidence="4">Cytoplasm</location>
    </subcellularLocation>
</comment>
<feature type="binding site" evidence="6">
    <location>
        <begin position="73"/>
        <end position="76"/>
    </location>
    <ligand>
        <name>NADP(+)</name>
        <dbReference type="ChEBI" id="CHEBI:58349"/>
    </ligand>
</feature>
<evidence type="ECO:0000256" key="5">
    <source>
        <dbReference type="NCBIfam" id="TIGR00112"/>
    </source>
</evidence>
<evidence type="ECO:0000256" key="6">
    <source>
        <dbReference type="PIRSR" id="PIRSR000193-1"/>
    </source>
</evidence>
<keyword evidence="2 4" id="KW-0521">NADP</keyword>
<comment type="similarity">
    <text evidence="1 4">Belongs to the pyrroline-5-carboxylate reductase family.</text>
</comment>
<dbReference type="PANTHER" id="PTHR11645">
    <property type="entry name" value="PYRROLINE-5-CARBOXYLATE REDUCTASE"/>
    <property type="match status" value="1"/>
</dbReference>
<dbReference type="Pfam" id="PF14748">
    <property type="entry name" value="P5CR_dimer"/>
    <property type="match status" value="1"/>
</dbReference>
<dbReference type="InterPro" id="IPR028939">
    <property type="entry name" value="P5C_Rdtase_cat_N"/>
</dbReference>
<comment type="pathway">
    <text evidence="4">Amino-acid biosynthesis; L-proline biosynthesis; L-proline from L-glutamate 5-semialdehyde: step 1/1.</text>
</comment>
<evidence type="ECO:0000256" key="1">
    <source>
        <dbReference type="ARBA" id="ARBA00005525"/>
    </source>
</evidence>
<protein>
    <recommendedName>
        <fullName evidence="4 5">Pyrroline-5-carboxylate reductase</fullName>
        <shortName evidence="4">P5C reductase</shortName>
        <shortName evidence="4">P5CR</shortName>
        <ecNumber evidence="4 5">1.5.1.2</ecNumber>
    </recommendedName>
    <alternativeName>
        <fullName evidence="4">PCA reductase</fullName>
    </alternativeName>
</protein>
<dbReference type="InterPro" id="IPR000304">
    <property type="entry name" value="Pyrroline-COOH_reductase"/>
</dbReference>
<dbReference type="GO" id="GO:0055129">
    <property type="term" value="P:L-proline biosynthetic process"/>
    <property type="evidence" value="ECO:0007669"/>
    <property type="project" value="UniProtKB-UniRule"/>
</dbReference>
<evidence type="ECO:0000259" key="7">
    <source>
        <dbReference type="Pfam" id="PF03807"/>
    </source>
</evidence>
<dbReference type="AlphaFoldDB" id="A0A0K6HN40"/>
<organism evidence="9 10">
    <name type="scientific">Pannonibacter indicus</name>
    <dbReference type="NCBI Taxonomy" id="466044"/>
    <lineage>
        <taxon>Bacteria</taxon>
        <taxon>Pseudomonadati</taxon>
        <taxon>Pseudomonadota</taxon>
        <taxon>Alphaproteobacteria</taxon>
        <taxon>Hyphomicrobiales</taxon>
        <taxon>Stappiaceae</taxon>
        <taxon>Pannonibacter</taxon>
    </lineage>
</organism>
<dbReference type="SUPFAM" id="SSF51735">
    <property type="entry name" value="NAD(P)-binding Rossmann-fold domains"/>
    <property type="match status" value="1"/>
</dbReference>
<dbReference type="EMBL" id="CYHE01000001">
    <property type="protein sequence ID" value="CUA92198.1"/>
    <property type="molecule type" value="Genomic_DNA"/>
</dbReference>
<proteinExistence type="inferred from homology"/>
<dbReference type="FunFam" id="1.10.3730.10:FF:000001">
    <property type="entry name" value="Pyrroline-5-carboxylate reductase"/>
    <property type="match status" value="1"/>
</dbReference>
<comment type="function">
    <text evidence="4">Catalyzes the reduction of 1-pyrroline-5-carboxylate (PCA) to L-proline.</text>
</comment>
<feature type="domain" description="Pyrroline-5-carboxylate reductase dimerisation" evidence="8">
    <location>
        <begin position="165"/>
        <end position="270"/>
    </location>
</feature>
<dbReference type="InterPro" id="IPR029036">
    <property type="entry name" value="P5CR_dimer"/>
</dbReference>
<evidence type="ECO:0000256" key="2">
    <source>
        <dbReference type="ARBA" id="ARBA00022857"/>
    </source>
</evidence>
<dbReference type="Proteomes" id="UP000183900">
    <property type="component" value="Unassembled WGS sequence"/>
</dbReference>
<dbReference type="GO" id="GO:0005737">
    <property type="term" value="C:cytoplasm"/>
    <property type="evidence" value="ECO:0007669"/>
    <property type="project" value="UniProtKB-SubCell"/>
</dbReference>
<keyword evidence="3 4" id="KW-0560">Oxidoreductase</keyword>
<dbReference type="InterPro" id="IPR036291">
    <property type="entry name" value="NAD(P)-bd_dom_sf"/>
</dbReference>
<comment type="catalytic activity">
    <reaction evidence="4">
        <text>L-proline + NADP(+) = (S)-1-pyrroline-5-carboxylate + NADPH + 2 H(+)</text>
        <dbReference type="Rhea" id="RHEA:14109"/>
        <dbReference type="ChEBI" id="CHEBI:15378"/>
        <dbReference type="ChEBI" id="CHEBI:17388"/>
        <dbReference type="ChEBI" id="CHEBI:57783"/>
        <dbReference type="ChEBI" id="CHEBI:58349"/>
        <dbReference type="ChEBI" id="CHEBI:60039"/>
        <dbReference type="EC" id="1.5.1.2"/>
    </reaction>
</comment>
<dbReference type="HAMAP" id="MF_01925">
    <property type="entry name" value="P5C_reductase"/>
    <property type="match status" value="1"/>
</dbReference>
<dbReference type="PIRSF" id="PIRSF000193">
    <property type="entry name" value="Pyrrol-5-carb_rd"/>
    <property type="match status" value="1"/>
</dbReference>
<evidence type="ECO:0000313" key="9">
    <source>
        <dbReference type="EMBL" id="CUA92198.1"/>
    </source>
</evidence>
<evidence type="ECO:0000313" key="10">
    <source>
        <dbReference type="Proteomes" id="UP000183900"/>
    </source>
</evidence>
<keyword evidence="4" id="KW-0963">Cytoplasm</keyword>
<dbReference type="UniPathway" id="UPA00098">
    <property type="reaction ID" value="UER00361"/>
</dbReference>
<dbReference type="Gene3D" id="1.10.3730.10">
    <property type="entry name" value="ProC C-terminal domain-like"/>
    <property type="match status" value="1"/>
</dbReference>
<keyword evidence="10" id="KW-1185">Reference proteome</keyword>
<dbReference type="Gene3D" id="3.40.50.720">
    <property type="entry name" value="NAD(P)-binding Rossmann-like Domain"/>
    <property type="match status" value="1"/>
</dbReference>
<evidence type="ECO:0000256" key="4">
    <source>
        <dbReference type="HAMAP-Rule" id="MF_01925"/>
    </source>
</evidence>
<keyword evidence="4" id="KW-0641">Proline biosynthesis</keyword>
<dbReference type="NCBIfam" id="TIGR00112">
    <property type="entry name" value="proC"/>
    <property type="match status" value="1"/>
</dbReference>
<evidence type="ECO:0000256" key="3">
    <source>
        <dbReference type="ARBA" id="ARBA00023002"/>
    </source>
</evidence>
<dbReference type="Pfam" id="PF03807">
    <property type="entry name" value="F420_oxidored"/>
    <property type="match status" value="1"/>
</dbReference>
<comment type="catalytic activity">
    <reaction evidence="4">
        <text>L-proline + NAD(+) = (S)-1-pyrroline-5-carboxylate + NADH + 2 H(+)</text>
        <dbReference type="Rhea" id="RHEA:14105"/>
        <dbReference type="ChEBI" id="CHEBI:15378"/>
        <dbReference type="ChEBI" id="CHEBI:17388"/>
        <dbReference type="ChEBI" id="CHEBI:57540"/>
        <dbReference type="ChEBI" id="CHEBI:57945"/>
        <dbReference type="ChEBI" id="CHEBI:60039"/>
        <dbReference type="EC" id="1.5.1.2"/>
    </reaction>
</comment>
<dbReference type="RefSeq" id="WP_055454072.1">
    <property type="nucleotide sequence ID" value="NZ_CYHE01000001.1"/>
</dbReference>